<dbReference type="AlphaFoldDB" id="A0A8J3C4V5"/>
<dbReference type="EMBL" id="BMMX01000028">
    <property type="protein sequence ID" value="GGL07682.1"/>
    <property type="molecule type" value="Genomic_DNA"/>
</dbReference>
<dbReference type="PANTHER" id="PTHR33428:SF14">
    <property type="entry name" value="CARBOXYLESTERASE TYPE B DOMAIN-CONTAINING PROTEIN"/>
    <property type="match status" value="1"/>
</dbReference>
<keyword evidence="2" id="KW-1185">Reference proteome</keyword>
<gene>
    <name evidence="1" type="ORF">GCM10012284_47610</name>
</gene>
<reference evidence="1" key="1">
    <citation type="journal article" date="2014" name="Int. J. Syst. Evol. Microbiol.">
        <title>Complete genome sequence of Corynebacterium casei LMG S-19264T (=DSM 44701T), isolated from a smear-ripened cheese.</title>
        <authorList>
            <consortium name="US DOE Joint Genome Institute (JGI-PGF)"/>
            <person name="Walter F."/>
            <person name="Albersmeier A."/>
            <person name="Kalinowski J."/>
            <person name="Ruckert C."/>
        </authorList>
    </citation>
    <scope>NUCLEOTIDE SEQUENCE</scope>
    <source>
        <strain evidence="1">CGMCC 4.7299</strain>
    </source>
</reference>
<evidence type="ECO:0000313" key="1">
    <source>
        <dbReference type="EMBL" id="GGL07682.1"/>
    </source>
</evidence>
<name>A0A8J3C4V5_9ACTN</name>
<comment type="caution">
    <text evidence="1">The sequence shown here is derived from an EMBL/GenBank/DDBJ whole genome shotgun (WGS) entry which is preliminary data.</text>
</comment>
<organism evidence="1 2">
    <name type="scientific">Mangrovihabitans endophyticus</name>
    <dbReference type="NCBI Taxonomy" id="1751298"/>
    <lineage>
        <taxon>Bacteria</taxon>
        <taxon>Bacillati</taxon>
        <taxon>Actinomycetota</taxon>
        <taxon>Actinomycetes</taxon>
        <taxon>Micromonosporales</taxon>
        <taxon>Micromonosporaceae</taxon>
        <taxon>Mangrovihabitans</taxon>
    </lineage>
</organism>
<dbReference type="InterPro" id="IPR017395">
    <property type="entry name" value="Chlorophyllase-like"/>
</dbReference>
<evidence type="ECO:0008006" key="3">
    <source>
        <dbReference type="Google" id="ProtNLM"/>
    </source>
</evidence>
<dbReference type="Pfam" id="PF07224">
    <property type="entry name" value="Chlorophyllase"/>
    <property type="match status" value="1"/>
</dbReference>
<dbReference type="SUPFAM" id="SSF53474">
    <property type="entry name" value="alpha/beta-Hydrolases"/>
    <property type="match status" value="1"/>
</dbReference>
<reference evidence="1" key="2">
    <citation type="submission" date="2020-09" db="EMBL/GenBank/DDBJ databases">
        <authorList>
            <person name="Sun Q."/>
            <person name="Zhou Y."/>
        </authorList>
    </citation>
    <scope>NUCLEOTIDE SEQUENCE</scope>
    <source>
        <strain evidence="1">CGMCC 4.7299</strain>
    </source>
</reference>
<proteinExistence type="predicted"/>
<accession>A0A8J3C4V5</accession>
<dbReference type="Proteomes" id="UP000656042">
    <property type="component" value="Unassembled WGS sequence"/>
</dbReference>
<dbReference type="PANTHER" id="PTHR33428">
    <property type="entry name" value="CHLOROPHYLLASE-2, CHLOROPLASTIC"/>
    <property type="match status" value="1"/>
</dbReference>
<dbReference type="InterPro" id="IPR029058">
    <property type="entry name" value="AB_hydrolase_fold"/>
</dbReference>
<dbReference type="Gene3D" id="3.40.50.1820">
    <property type="entry name" value="alpha/beta hydrolase"/>
    <property type="match status" value="1"/>
</dbReference>
<evidence type="ECO:0000313" key="2">
    <source>
        <dbReference type="Proteomes" id="UP000656042"/>
    </source>
</evidence>
<sequence>MLRHFLKVVTDARGRLITMRRRTLLLAAAAAGTGALSACGEAGLSSDTPIAASTASSSLAPRSVTAYVPPAGSAPDRAFAVGRRDVDFARGARALPTRFWYPSSGAAPAAGPDPVDGADVAPGRFPMILFSHGYTAQPEDYAGMLARWAQAGFVVAAPTYPHTSHGADDLDAGDIVNQPADASSVIDQVLARGGDPLGAAVDPARLGAAGHSAGGITTVGLFSAHRDDRLTAGVVLAGTDFLGAPFTGPPAAMLYVHGRKDDTIAWSAGHTVFAATPWSRAMLSITDGGHLTTGDSFEAVTRTTTEFLRWSLDGDEAAKGRIPQAAAVDGVATLDDQL</sequence>
<protein>
    <recommendedName>
        <fullName evidence="3">Chlorophyllase enzyme</fullName>
    </recommendedName>
</protein>